<dbReference type="Proteomes" id="UP000018208">
    <property type="component" value="Unassembled WGS sequence"/>
</dbReference>
<keyword evidence="2" id="KW-0472">Membrane</keyword>
<keyword evidence="2" id="KW-1133">Transmembrane helix</keyword>
<evidence type="ECO:0000256" key="2">
    <source>
        <dbReference type="SAM" id="Phobius"/>
    </source>
</evidence>
<organism evidence="3">
    <name type="scientific">Spironucleus salmonicida</name>
    <dbReference type="NCBI Taxonomy" id="348837"/>
    <lineage>
        <taxon>Eukaryota</taxon>
        <taxon>Metamonada</taxon>
        <taxon>Diplomonadida</taxon>
        <taxon>Hexamitidae</taxon>
        <taxon>Hexamitinae</taxon>
        <taxon>Spironucleus</taxon>
    </lineage>
</organism>
<dbReference type="EMBL" id="KI545985">
    <property type="protein sequence ID" value="EST48424.1"/>
    <property type="molecule type" value="Genomic_DNA"/>
</dbReference>
<feature type="transmembrane region" description="Helical" evidence="2">
    <location>
        <begin position="21"/>
        <end position="40"/>
    </location>
</feature>
<dbReference type="EMBL" id="AUWU02000008">
    <property type="protein sequence ID" value="KAH0570268.1"/>
    <property type="molecule type" value="Genomic_DNA"/>
</dbReference>
<name>V6M4Y8_9EUKA</name>
<accession>V6M4Y8</accession>
<evidence type="ECO:0000313" key="4">
    <source>
        <dbReference type="EMBL" id="KAH0570268.1"/>
    </source>
</evidence>
<reference evidence="4" key="2">
    <citation type="submission" date="2020-12" db="EMBL/GenBank/DDBJ databases">
        <title>New Spironucleus salmonicida genome in near-complete chromosomes.</title>
        <authorList>
            <person name="Xu F."/>
            <person name="Kurt Z."/>
            <person name="Jimenez-Gonzalez A."/>
            <person name="Astvaldsson A."/>
            <person name="Andersson J.O."/>
            <person name="Svard S.G."/>
        </authorList>
    </citation>
    <scope>NUCLEOTIDE SEQUENCE</scope>
    <source>
        <strain evidence="4">ATCC 50377</strain>
    </source>
</reference>
<keyword evidence="5" id="KW-1185">Reference proteome</keyword>
<proteinExistence type="predicted"/>
<dbReference type="AlphaFoldDB" id="V6M4Y8"/>
<keyword evidence="2" id="KW-0812">Transmembrane</keyword>
<evidence type="ECO:0000313" key="5">
    <source>
        <dbReference type="Proteomes" id="UP000018208"/>
    </source>
</evidence>
<feature type="region of interest" description="Disordered" evidence="1">
    <location>
        <begin position="179"/>
        <end position="212"/>
    </location>
</feature>
<gene>
    <name evidence="3" type="ORF">SS50377_11372</name>
    <name evidence="4" type="ORF">SS50377_28243</name>
</gene>
<sequence length="1002" mass="118138">MIFKKIISKIISLYNHLFLQILTILYLKLNIFIIIIYGSIKLSKTQMSQNHVKFIPRYIENSISIGSNFMQSQQNYDASKSKIVNSINLSFEPSMQNTIQAISGSNISKQKLKNTNNTIQNSVSGIKFDQFSLTELIQPDNVSLLKTNQFENSIKQCSPKLLQNSIFYSKKSPQSTLFNSVYTPNPLPDSTSPSPFHPSPQQSPNSSCSTTPVSELSERSLHINSLENPIIQELLPLNLQFDIQEIQLTNQLPQFISVYLKDINRAKLRSLNVLISTLLAIEKSKLEIQFSDLQDSLIATGLNGSIVHQINPFKQHFLQVWKLYFKVQISRKRFVKKIYLDRIQLFVRYAFQQLRKYSNIKRQFSKIDICFYGTKFIENLKFEVSVKRKKEQEIRVKLANSIFGTSPQVMENSVFIGNATIQSVYNDKNDKIQKQFSKKFLCDFLVKLQVESVVQFKYNDNIDLMVSSRYDDQLVTNVFNLLKDSISKRFLINFEGQFHKVRIFKQLIQVFNKIKVFQSYADNFKDITIAQKILKLLLNEVQCRRDRKERFIVLSVQKLCLKTAFSSISLVTQEVHRLKKIEVQINQKYFYTVKFNIFYNMKLQIQVQKYNKKYQLRLKQLTFNVLVQQVPRQKLLKSVIDQALTRYKTLIVKNQIEQSSVFKYSLKQKHFFAWKITIKQEKIESKNNILACQFSEFKLMKHSFYTTINQFQILQIGEQKISLSRSIKLLTVMRNQNKLMKDRFSTLNNWADKFLEVRNDPKKIQINVFGQFKNVFTAIKYSKKILQNKVIRTILKYSCSIKHFQKIQQMQKVVTLKQTFYYIKKGIASAKYHKNLLIKNSIFGLKIGNRNLMENYEIAETHLNDTLIQKTFKMLRKEKSLNDLYETSLQQGVTSFRKYYFKKWLVFYFSKRKVYFLHVKCLQYQQQKIKMWANEVNVCKKQSSILARIGVHSSIQMLQKSGISCNNTVQTAIVVQDFKNMLKAFLTWRWRLRQIRKWEMHR</sequence>
<evidence type="ECO:0000313" key="3">
    <source>
        <dbReference type="EMBL" id="EST48424.1"/>
    </source>
</evidence>
<reference evidence="3 4" key="1">
    <citation type="journal article" date="2014" name="PLoS Genet.">
        <title>The Genome of Spironucleus salmonicida Highlights a Fish Pathogen Adapted to Fluctuating Environments.</title>
        <authorList>
            <person name="Xu F."/>
            <person name="Jerlstrom-Hultqvist J."/>
            <person name="Einarsson E."/>
            <person name="Astvaldsson A."/>
            <person name="Svard S.G."/>
            <person name="Andersson J.O."/>
        </authorList>
    </citation>
    <scope>NUCLEOTIDE SEQUENCE</scope>
    <source>
        <strain evidence="4">ATCC 50377</strain>
    </source>
</reference>
<protein>
    <submittedName>
        <fullName evidence="3">Uncharacterized protein</fullName>
    </submittedName>
</protein>
<feature type="compositionally biased region" description="Low complexity" evidence="1">
    <location>
        <begin position="188"/>
        <end position="212"/>
    </location>
</feature>
<dbReference type="VEuPathDB" id="GiardiaDB:SS50377_28243"/>
<evidence type="ECO:0000256" key="1">
    <source>
        <dbReference type="SAM" id="MobiDB-lite"/>
    </source>
</evidence>